<dbReference type="eggNOG" id="COG2771">
    <property type="taxonomic scope" value="Bacteria"/>
</dbReference>
<protein>
    <submittedName>
        <fullName evidence="1">Putative Sigma-70 region 4 type 2</fullName>
    </submittedName>
</protein>
<dbReference type="EMBL" id="CP006585">
    <property type="protein sequence ID" value="AGW12791.1"/>
    <property type="molecule type" value="Genomic_DNA"/>
</dbReference>
<evidence type="ECO:0000313" key="2">
    <source>
        <dbReference type="Proteomes" id="UP000016587"/>
    </source>
</evidence>
<dbReference type="OrthoDB" id="9783459at2"/>
<evidence type="ECO:0000313" key="1">
    <source>
        <dbReference type="EMBL" id="AGW12791.1"/>
    </source>
</evidence>
<dbReference type="PATRIC" id="fig|1121448.10.peg.898"/>
<organism evidence="1 2">
    <name type="scientific">Megalodesulfovibrio gigas (strain ATCC 19364 / DSM 1382 / NCIMB 9332 / VKM B-1759)</name>
    <name type="common">Desulfovibrio gigas</name>
    <dbReference type="NCBI Taxonomy" id="1121448"/>
    <lineage>
        <taxon>Bacteria</taxon>
        <taxon>Pseudomonadati</taxon>
        <taxon>Thermodesulfobacteriota</taxon>
        <taxon>Desulfovibrionia</taxon>
        <taxon>Desulfovibrionales</taxon>
        <taxon>Desulfovibrionaceae</taxon>
        <taxon>Megalodesulfovibrio</taxon>
    </lineage>
</organism>
<sequence>MMVGADGRSKLGQKRWMQLVSLFALDLDATAIARSMGCSRNTVNTHLQALRRSIAGYCRLHAPLLKRFELGDAFFQAGLVKGSARALRHEPPALWGQLPAGGGIVVDLIPEREADALRLIRHSRFWLETHCKGARCPHACRQELVVLDLSMLTAWSCGEPTSLARETPAQRMTRFLQFAMVRLEKFRGLQAHTLLLHLKETEFRFNHPGMTLYPALREVLEAETRDARPARNTRRA</sequence>
<accession>T2G9I8</accession>
<reference evidence="2" key="2">
    <citation type="submission" date="2013-07" db="EMBL/GenBank/DDBJ databases">
        <authorList>
            <person name="Morais-Silva F.O."/>
            <person name="Rezende A.M."/>
            <person name="Pimentel C."/>
            <person name="Resende D.M."/>
            <person name="Santos C.I."/>
            <person name="Clemente C."/>
            <person name="de Oliveira L.M."/>
            <person name="da Silva S.M."/>
            <person name="Costa D.A."/>
            <person name="Varela-Raposo A."/>
            <person name="Horacio E.C.A."/>
            <person name="Matos M."/>
            <person name="Flores O."/>
            <person name="Ruiz J.C."/>
            <person name="Rodrigues-Pousada C."/>
        </authorList>
    </citation>
    <scope>NUCLEOTIDE SEQUENCE [LARGE SCALE GENOMIC DNA]</scope>
    <source>
        <strain evidence="2">ATCC 19364 / DSM 1382 / NCIMB 9332 / VKM B-1759</strain>
    </source>
</reference>
<name>T2G9I8_MEGG1</name>
<dbReference type="HOGENOM" id="CLU_044348_11_0_7"/>
<dbReference type="Proteomes" id="UP000016587">
    <property type="component" value="Chromosome"/>
</dbReference>
<dbReference type="RefSeq" id="WP_021759488.1">
    <property type="nucleotide sequence ID" value="NC_022444.1"/>
</dbReference>
<dbReference type="KEGG" id="dgg:DGI_0900"/>
<proteinExistence type="predicted"/>
<dbReference type="STRING" id="1121448.DGI_0900"/>
<gene>
    <name evidence="1" type="ORF">DGI_0900</name>
</gene>
<reference evidence="1 2" key="1">
    <citation type="journal article" date="2013" name="J. Bacteriol.">
        <title>Roles of HynAB and Ech, the only two hydrogenases found in the model sulfate reducer Desulfovibrio gigas.</title>
        <authorList>
            <person name="Morais-Silva F.O."/>
            <person name="Santos C.I."/>
            <person name="Rodrigues R."/>
            <person name="Pereira I.A."/>
            <person name="Rodrigues-Pousada C."/>
        </authorList>
    </citation>
    <scope>NUCLEOTIDE SEQUENCE [LARGE SCALE GENOMIC DNA]</scope>
    <source>
        <strain evidence="2">ATCC 19364 / DSM 1382 / NCIMB 9332 / VKM B-1759</strain>
    </source>
</reference>
<keyword evidence="2" id="KW-1185">Reference proteome</keyword>
<dbReference type="AlphaFoldDB" id="T2G9I8"/>